<evidence type="ECO:0000256" key="1">
    <source>
        <dbReference type="SAM" id="MobiDB-lite"/>
    </source>
</evidence>
<accession>A0A160VKL7</accession>
<keyword evidence="2" id="KW-0472">Membrane</keyword>
<evidence type="ECO:0000313" key="3">
    <source>
        <dbReference type="EMBL" id="CUV09984.1"/>
    </source>
</evidence>
<reference evidence="3" key="1">
    <citation type="submission" date="2015-10" db="EMBL/GenBank/DDBJ databases">
        <authorList>
            <person name="Gilbert D.G."/>
        </authorList>
    </citation>
    <scope>NUCLEOTIDE SEQUENCE</scope>
</reference>
<feature type="transmembrane region" description="Helical" evidence="2">
    <location>
        <begin position="12"/>
        <end position="32"/>
    </location>
</feature>
<name>A0A160VKL7_9ZZZZ</name>
<dbReference type="EMBL" id="FAXC01000336">
    <property type="protein sequence ID" value="CUV09984.1"/>
    <property type="molecule type" value="Genomic_DNA"/>
</dbReference>
<organism evidence="3">
    <name type="scientific">hydrothermal vent metagenome</name>
    <dbReference type="NCBI Taxonomy" id="652676"/>
    <lineage>
        <taxon>unclassified sequences</taxon>
        <taxon>metagenomes</taxon>
        <taxon>ecological metagenomes</taxon>
    </lineage>
</organism>
<gene>
    <name evidence="3" type="ORF">MGWOODY_Mmi1026</name>
</gene>
<sequence>MRNYCKGMATPTAVIFTMVSMLITAGYLKYAMSASVSQKYRFEEAKALLMAETGINTEALPVLPKLVDQSVVLAADGVFLEGMGFYRNVVCSTYVSLEDGRTIFHARGSGISEFRNTLGKPVRIERMAEMNLVAEDFSKFMYFTNSEEPGGGPQLGSYVSFGGSDILEGVVHTNGQMTMSQFGCPDFTQADISAANGIILNNCNDQNWGSVDDSAEVRVYPPYDATERAKENANYVFTADDMLWRSTGKDTLIMTEIEFVTGGFIVSQWTYLMPPVGESGPPPTNFNWDVDTEIEQLGNESIAFDGPYDSTLQVYFTDTLFIDTEDIEGNDASNTLEMYEIGDTVLVRSADPDSNKGWIGVLNSTNQVGGIFVFGVQSLGQFFENGFSPGEEVTLAFQGGLDNSVPFNNFANYHNHLNDGSSVCQSSGFHHFDFEPTNNSPDILPPTTFFTDFAVIYVKGGQVRVRGTVDGKFSIVTDNFTEYRRHDDISIVDRVWGNIWLMDDILYDDSNSITGEIVYGTKNRLGLISGANIIIANTMENGGKNQANGSDIIINGALLAMNDSFVAHYWQNSISNNSLNGPEFSNPLNSKGDGRGPFRNPSSALPQATGNSDIRGQMILWGSVTQNKRGYMKRNAPGPYPVSPGIGYDKDYHYDYNFSDFGPPPMYPTSSSSSGGAILIIKSYGEVDQLTLKEFSE</sequence>
<proteinExistence type="predicted"/>
<keyword evidence="2" id="KW-1133">Transmembrane helix</keyword>
<feature type="compositionally biased region" description="Polar residues" evidence="1">
    <location>
        <begin position="600"/>
        <end position="610"/>
    </location>
</feature>
<dbReference type="AlphaFoldDB" id="A0A160VKL7"/>
<evidence type="ECO:0000256" key="2">
    <source>
        <dbReference type="SAM" id="Phobius"/>
    </source>
</evidence>
<protein>
    <submittedName>
        <fullName evidence="3">Uncharacterized protein</fullName>
    </submittedName>
</protein>
<keyword evidence="2" id="KW-0812">Transmembrane</keyword>
<feature type="region of interest" description="Disordered" evidence="1">
    <location>
        <begin position="581"/>
        <end position="610"/>
    </location>
</feature>